<evidence type="ECO:0000259" key="1">
    <source>
        <dbReference type="Pfam" id="PF08818"/>
    </source>
</evidence>
<dbReference type="Pfam" id="PF08818">
    <property type="entry name" value="DUF1801"/>
    <property type="match status" value="1"/>
</dbReference>
<name>A0A931J3Y9_9BURK</name>
<evidence type="ECO:0000313" key="2">
    <source>
        <dbReference type="EMBL" id="MBH9579174.1"/>
    </source>
</evidence>
<keyword evidence="3" id="KW-1185">Reference proteome</keyword>
<dbReference type="Gene3D" id="3.90.1150.200">
    <property type="match status" value="1"/>
</dbReference>
<dbReference type="InterPro" id="IPR014922">
    <property type="entry name" value="YdhG-like"/>
</dbReference>
<sequence>MTARNPAPNDPRIQRLLSDLHLVSAERHDLLQQVRTLALGLGPGIREELKYGGILFGADAHFCGLFAYREHVSLEFSAGAALPDVHRVLEGAGKLRRHIKLRTAEDVAAKQVRHYLELAQRASLAG</sequence>
<organism evidence="2 3">
    <name type="scientific">Inhella proteolytica</name>
    <dbReference type="NCBI Taxonomy" id="2795029"/>
    <lineage>
        <taxon>Bacteria</taxon>
        <taxon>Pseudomonadati</taxon>
        <taxon>Pseudomonadota</taxon>
        <taxon>Betaproteobacteria</taxon>
        <taxon>Burkholderiales</taxon>
        <taxon>Sphaerotilaceae</taxon>
        <taxon>Inhella</taxon>
    </lineage>
</organism>
<feature type="domain" description="YdhG-like" evidence="1">
    <location>
        <begin position="28"/>
        <end position="118"/>
    </location>
</feature>
<dbReference type="AlphaFoldDB" id="A0A931J3Y9"/>
<accession>A0A931J3Y9</accession>
<dbReference type="Proteomes" id="UP000613266">
    <property type="component" value="Unassembled WGS sequence"/>
</dbReference>
<proteinExistence type="predicted"/>
<dbReference type="SUPFAM" id="SSF159888">
    <property type="entry name" value="YdhG-like"/>
    <property type="match status" value="1"/>
</dbReference>
<comment type="caution">
    <text evidence="2">The sequence shown here is derived from an EMBL/GenBank/DDBJ whole genome shotgun (WGS) entry which is preliminary data.</text>
</comment>
<gene>
    <name evidence="2" type="ORF">I7X39_19955</name>
</gene>
<dbReference type="RefSeq" id="WP_198113014.1">
    <property type="nucleotide sequence ID" value="NZ_JAEDAK010000019.1"/>
</dbReference>
<evidence type="ECO:0000313" key="3">
    <source>
        <dbReference type="Proteomes" id="UP000613266"/>
    </source>
</evidence>
<protein>
    <submittedName>
        <fullName evidence="2">DUF1801 domain-containing protein</fullName>
    </submittedName>
</protein>
<reference evidence="2" key="1">
    <citation type="submission" date="2020-12" db="EMBL/GenBank/DDBJ databases">
        <title>The genome sequence of Inhella sp. 1Y17.</title>
        <authorList>
            <person name="Liu Y."/>
        </authorList>
    </citation>
    <scope>NUCLEOTIDE SEQUENCE</scope>
    <source>
        <strain evidence="2">1Y17</strain>
    </source>
</reference>
<dbReference type="EMBL" id="JAEDAK010000019">
    <property type="protein sequence ID" value="MBH9579174.1"/>
    <property type="molecule type" value="Genomic_DNA"/>
</dbReference>